<dbReference type="EMBL" id="JAPWTK010000016">
    <property type="protein sequence ID" value="KAJ8958749.1"/>
    <property type="molecule type" value="Genomic_DNA"/>
</dbReference>
<protein>
    <submittedName>
        <fullName evidence="2">Uncharacterized protein</fullName>
    </submittedName>
</protein>
<evidence type="ECO:0000256" key="1">
    <source>
        <dbReference type="SAM" id="Phobius"/>
    </source>
</evidence>
<accession>A0AAV8Z5H1</accession>
<dbReference type="Proteomes" id="UP001162162">
    <property type="component" value="Unassembled WGS sequence"/>
</dbReference>
<organism evidence="2 3">
    <name type="scientific">Aromia moschata</name>
    <dbReference type="NCBI Taxonomy" id="1265417"/>
    <lineage>
        <taxon>Eukaryota</taxon>
        <taxon>Metazoa</taxon>
        <taxon>Ecdysozoa</taxon>
        <taxon>Arthropoda</taxon>
        <taxon>Hexapoda</taxon>
        <taxon>Insecta</taxon>
        <taxon>Pterygota</taxon>
        <taxon>Neoptera</taxon>
        <taxon>Endopterygota</taxon>
        <taxon>Coleoptera</taxon>
        <taxon>Polyphaga</taxon>
        <taxon>Cucujiformia</taxon>
        <taxon>Chrysomeloidea</taxon>
        <taxon>Cerambycidae</taxon>
        <taxon>Cerambycinae</taxon>
        <taxon>Callichromatini</taxon>
        <taxon>Aromia</taxon>
    </lineage>
</organism>
<proteinExistence type="predicted"/>
<reference evidence="2" key="1">
    <citation type="journal article" date="2023" name="Insect Mol. Biol.">
        <title>Genome sequencing provides insights into the evolution of gene families encoding plant cell wall-degrading enzymes in longhorned beetles.</title>
        <authorList>
            <person name="Shin N.R."/>
            <person name="Okamura Y."/>
            <person name="Kirsch R."/>
            <person name="Pauchet Y."/>
        </authorList>
    </citation>
    <scope>NUCLEOTIDE SEQUENCE</scope>
    <source>
        <strain evidence="2">AMC_N1</strain>
    </source>
</reference>
<keyword evidence="3" id="KW-1185">Reference proteome</keyword>
<gene>
    <name evidence="2" type="ORF">NQ318_016477</name>
</gene>
<evidence type="ECO:0000313" key="2">
    <source>
        <dbReference type="EMBL" id="KAJ8958749.1"/>
    </source>
</evidence>
<dbReference type="AlphaFoldDB" id="A0AAV8Z5H1"/>
<name>A0AAV8Z5H1_9CUCU</name>
<keyword evidence="1" id="KW-0472">Membrane</keyword>
<feature type="transmembrane region" description="Helical" evidence="1">
    <location>
        <begin position="51"/>
        <end position="73"/>
    </location>
</feature>
<evidence type="ECO:0000313" key="3">
    <source>
        <dbReference type="Proteomes" id="UP001162162"/>
    </source>
</evidence>
<comment type="caution">
    <text evidence="2">The sequence shown here is derived from an EMBL/GenBank/DDBJ whole genome shotgun (WGS) entry which is preliminary data.</text>
</comment>
<keyword evidence="1" id="KW-1133">Transmembrane helix</keyword>
<keyword evidence="1" id="KW-0812">Transmembrane</keyword>
<sequence>MYFENNSEPDLLLKIAGVPIPIMFDIAFHAKRTPMKLLKITGHWPDSSPSFSVQLRGAISWIISITFVIMLFMELAQVMGELRAALRTPVTKRKQFLGVLQRLDVENFNRFPKECDDFVRETIKTSVFVGNLYQCICGLTICLYSAMPFVGGNWRGTPVRFSYELGQFTGLILSLKCMAFEEKKMKLGLKLKN</sequence>